<protein>
    <submittedName>
        <fullName evidence="2">Uncharacterized protein</fullName>
    </submittedName>
</protein>
<sequence length="95" mass="10392">MEFLSLPEYYNPLEPELGEKQSTTQTAKLAQTQAQSPGENREKDVENKRTGPGAVLATLFTADDPEGTAAFNALLEQFKQDEEAQLAKVTMDDSG</sequence>
<keyword evidence="3" id="KW-1185">Reference proteome</keyword>
<feature type="region of interest" description="Disordered" evidence="1">
    <location>
        <begin position="1"/>
        <end position="50"/>
    </location>
</feature>
<evidence type="ECO:0000313" key="3">
    <source>
        <dbReference type="Proteomes" id="UP000078343"/>
    </source>
</evidence>
<dbReference type="GeneID" id="30010511"/>
<accession>A0A178ZJ26</accession>
<proteinExistence type="predicted"/>
<feature type="compositionally biased region" description="Basic and acidic residues" evidence="1">
    <location>
        <begin position="39"/>
        <end position="49"/>
    </location>
</feature>
<evidence type="ECO:0000313" key="2">
    <source>
        <dbReference type="EMBL" id="OAP59045.1"/>
    </source>
</evidence>
<dbReference type="AlphaFoldDB" id="A0A178ZJ26"/>
<name>A0A178ZJ26_9EURO</name>
<organism evidence="2 3">
    <name type="scientific">Fonsecaea erecta</name>
    <dbReference type="NCBI Taxonomy" id="1367422"/>
    <lineage>
        <taxon>Eukaryota</taxon>
        <taxon>Fungi</taxon>
        <taxon>Dikarya</taxon>
        <taxon>Ascomycota</taxon>
        <taxon>Pezizomycotina</taxon>
        <taxon>Eurotiomycetes</taxon>
        <taxon>Chaetothyriomycetidae</taxon>
        <taxon>Chaetothyriales</taxon>
        <taxon>Herpotrichiellaceae</taxon>
        <taxon>Fonsecaea</taxon>
    </lineage>
</organism>
<reference evidence="2 3" key="1">
    <citation type="submission" date="2016-04" db="EMBL/GenBank/DDBJ databases">
        <title>Draft genome of Fonsecaea erecta CBS 125763.</title>
        <authorList>
            <person name="Weiss V.A."/>
            <person name="Vicente V.A."/>
            <person name="Raittz R.T."/>
            <person name="Moreno L.F."/>
            <person name="De Souza E.M."/>
            <person name="Pedrosa F.O."/>
            <person name="Steffens M.B."/>
            <person name="Faoro H."/>
            <person name="Tadra-Sfeir M.Z."/>
            <person name="Najafzadeh M.J."/>
            <person name="Felipe M.S."/>
            <person name="Teixeira M."/>
            <person name="Sun J."/>
            <person name="Xi L."/>
            <person name="Gomes R."/>
            <person name="De Azevedo C.M."/>
            <person name="Salgado C.G."/>
            <person name="Da Silva M.B."/>
            <person name="Nascimento M.F."/>
            <person name="Queiroz-Telles F."/>
            <person name="Attili D.S."/>
            <person name="Gorbushina A."/>
        </authorList>
    </citation>
    <scope>NUCLEOTIDE SEQUENCE [LARGE SCALE GENOMIC DNA]</scope>
    <source>
        <strain evidence="2 3">CBS 125763</strain>
    </source>
</reference>
<dbReference type="RefSeq" id="XP_018692412.1">
    <property type="nucleotide sequence ID" value="XM_018837852.1"/>
</dbReference>
<dbReference type="Proteomes" id="UP000078343">
    <property type="component" value="Unassembled WGS sequence"/>
</dbReference>
<evidence type="ECO:0000256" key="1">
    <source>
        <dbReference type="SAM" id="MobiDB-lite"/>
    </source>
</evidence>
<gene>
    <name evidence="2" type="ORF">AYL99_06343</name>
</gene>
<dbReference type="EMBL" id="LVYI01000005">
    <property type="protein sequence ID" value="OAP59045.1"/>
    <property type="molecule type" value="Genomic_DNA"/>
</dbReference>
<comment type="caution">
    <text evidence="2">The sequence shown here is derived from an EMBL/GenBank/DDBJ whole genome shotgun (WGS) entry which is preliminary data.</text>
</comment>
<feature type="compositionally biased region" description="Low complexity" evidence="1">
    <location>
        <begin position="20"/>
        <end position="36"/>
    </location>
</feature>